<organism evidence="5 6">
    <name type="scientific">Anaerotignum lactatifermentans DSM 14214</name>
    <dbReference type="NCBI Taxonomy" id="1121323"/>
    <lineage>
        <taxon>Bacteria</taxon>
        <taxon>Bacillati</taxon>
        <taxon>Bacillota</taxon>
        <taxon>Clostridia</taxon>
        <taxon>Lachnospirales</taxon>
        <taxon>Anaerotignaceae</taxon>
        <taxon>Anaerotignum</taxon>
    </lineage>
</organism>
<accession>A0A1M6L2Q3</accession>
<dbReference type="InterPro" id="IPR000835">
    <property type="entry name" value="HTH_MarR-typ"/>
</dbReference>
<evidence type="ECO:0000256" key="2">
    <source>
        <dbReference type="ARBA" id="ARBA00023125"/>
    </source>
</evidence>
<dbReference type="GO" id="GO:0003700">
    <property type="term" value="F:DNA-binding transcription factor activity"/>
    <property type="evidence" value="ECO:0007669"/>
    <property type="project" value="InterPro"/>
</dbReference>
<sequence>MSTTQNKKIAEELIALNTNIFLWNREHIEKSFNINGKTKEGELTVRQFHVLTFIKNGGMHTVLEISNWFNISKSSMSIMISKLEKNGYLRKEQASDTDDGRKMYFYLTEKGMTAVTEAEERVLETVAGCFSSLDEEKQEKVYTHLQELNRILKAGGLGE</sequence>
<reference evidence="5 6" key="1">
    <citation type="submission" date="2016-11" db="EMBL/GenBank/DDBJ databases">
        <authorList>
            <person name="Jaros S."/>
            <person name="Januszkiewicz K."/>
            <person name="Wedrychowicz H."/>
        </authorList>
    </citation>
    <scope>NUCLEOTIDE SEQUENCE [LARGE SCALE GENOMIC DNA]</scope>
    <source>
        <strain evidence="5 6">DSM 14214</strain>
    </source>
</reference>
<evidence type="ECO:0000256" key="3">
    <source>
        <dbReference type="ARBA" id="ARBA00023163"/>
    </source>
</evidence>
<dbReference type="InterPro" id="IPR036390">
    <property type="entry name" value="WH_DNA-bd_sf"/>
</dbReference>
<protein>
    <submittedName>
        <fullName evidence="5">DNA-binding transcriptional regulator, MarR family</fullName>
    </submittedName>
</protein>
<dbReference type="AlphaFoldDB" id="A0A1M6L2Q3"/>
<keyword evidence="3" id="KW-0804">Transcription</keyword>
<dbReference type="EMBL" id="FRAH01000004">
    <property type="protein sequence ID" value="SHJ65463.1"/>
    <property type="molecule type" value="Genomic_DNA"/>
</dbReference>
<dbReference type="RefSeq" id="WP_072848264.1">
    <property type="nucleotide sequence ID" value="NZ_FRAH01000004.1"/>
</dbReference>
<name>A0A1M6L2Q3_9FIRM</name>
<dbReference type="Proteomes" id="UP000183975">
    <property type="component" value="Unassembled WGS sequence"/>
</dbReference>
<dbReference type="Gene3D" id="1.10.10.10">
    <property type="entry name" value="Winged helix-like DNA-binding domain superfamily/Winged helix DNA-binding domain"/>
    <property type="match status" value="1"/>
</dbReference>
<feature type="domain" description="HTH marR-type" evidence="4">
    <location>
        <begin position="6"/>
        <end position="150"/>
    </location>
</feature>
<keyword evidence="6" id="KW-1185">Reference proteome</keyword>
<proteinExistence type="predicted"/>
<dbReference type="Pfam" id="PF01047">
    <property type="entry name" value="MarR"/>
    <property type="match status" value="1"/>
</dbReference>
<gene>
    <name evidence="5" type="ORF">SAMN02745138_00257</name>
</gene>
<dbReference type="SUPFAM" id="SSF46785">
    <property type="entry name" value="Winged helix' DNA-binding domain"/>
    <property type="match status" value="1"/>
</dbReference>
<evidence type="ECO:0000313" key="5">
    <source>
        <dbReference type="EMBL" id="SHJ65463.1"/>
    </source>
</evidence>
<dbReference type="PROSITE" id="PS50995">
    <property type="entry name" value="HTH_MARR_2"/>
    <property type="match status" value="1"/>
</dbReference>
<dbReference type="PANTHER" id="PTHR42756:SF1">
    <property type="entry name" value="TRANSCRIPTIONAL REPRESSOR OF EMRAB OPERON"/>
    <property type="match status" value="1"/>
</dbReference>
<evidence type="ECO:0000256" key="1">
    <source>
        <dbReference type="ARBA" id="ARBA00023015"/>
    </source>
</evidence>
<dbReference type="PANTHER" id="PTHR42756">
    <property type="entry name" value="TRANSCRIPTIONAL REGULATOR, MARR"/>
    <property type="match status" value="1"/>
</dbReference>
<dbReference type="OrthoDB" id="2065338at2"/>
<dbReference type="InterPro" id="IPR036388">
    <property type="entry name" value="WH-like_DNA-bd_sf"/>
</dbReference>
<dbReference type="SMART" id="SM00347">
    <property type="entry name" value="HTH_MARR"/>
    <property type="match status" value="1"/>
</dbReference>
<evidence type="ECO:0000313" key="6">
    <source>
        <dbReference type="Proteomes" id="UP000183975"/>
    </source>
</evidence>
<evidence type="ECO:0000259" key="4">
    <source>
        <dbReference type="PROSITE" id="PS50995"/>
    </source>
</evidence>
<dbReference type="GO" id="GO:0003677">
    <property type="term" value="F:DNA binding"/>
    <property type="evidence" value="ECO:0007669"/>
    <property type="project" value="UniProtKB-KW"/>
</dbReference>
<keyword evidence="2 5" id="KW-0238">DNA-binding</keyword>
<keyword evidence="1" id="KW-0805">Transcription regulation</keyword>